<accession>A0A319DP16</accession>
<dbReference type="InterPro" id="IPR011990">
    <property type="entry name" value="TPR-like_helical_dom_sf"/>
</dbReference>
<dbReference type="OrthoDB" id="185373at2759"/>
<dbReference type="InterPro" id="IPR050667">
    <property type="entry name" value="PPR-containing_protein"/>
</dbReference>
<dbReference type="AlphaFoldDB" id="A0A319DP16"/>
<dbReference type="InterPro" id="IPR002885">
    <property type="entry name" value="PPR_rpt"/>
</dbReference>
<dbReference type="Pfam" id="PF13812">
    <property type="entry name" value="PPR_3"/>
    <property type="match status" value="2"/>
</dbReference>
<evidence type="ECO:0008006" key="4">
    <source>
        <dbReference type="Google" id="ProtNLM"/>
    </source>
</evidence>
<organism evidence="2 3">
    <name type="scientific">Aspergillus ellipticus CBS 707.79</name>
    <dbReference type="NCBI Taxonomy" id="1448320"/>
    <lineage>
        <taxon>Eukaryota</taxon>
        <taxon>Fungi</taxon>
        <taxon>Dikarya</taxon>
        <taxon>Ascomycota</taxon>
        <taxon>Pezizomycotina</taxon>
        <taxon>Eurotiomycetes</taxon>
        <taxon>Eurotiomycetidae</taxon>
        <taxon>Eurotiales</taxon>
        <taxon>Aspergillaceae</taxon>
        <taxon>Aspergillus</taxon>
        <taxon>Aspergillus subgen. Circumdati</taxon>
    </lineage>
</organism>
<proteinExistence type="predicted"/>
<dbReference type="PANTHER" id="PTHR47939:SF5">
    <property type="entry name" value="PENTACOTRIPEPTIDE-REPEAT REGION OF PRORP DOMAIN-CONTAINING PROTEIN"/>
    <property type="match status" value="1"/>
</dbReference>
<protein>
    <recommendedName>
        <fullName evidence="4">Pentatricopeptide repeat protein</fullName>
    </recommendedName>
</protein>
<dbReference type="EMBL" id="KZ825847">
    <property type="protein sequence ID" value="PYH95827.1"/>
    <property type="molecule type" value="Genomic_DNA"/>
</dbReference>
<evidence type="ECO:0000313" key="3">
    <source>
        <dbReference type="Proteomes" id="UP000247810"/>
    </source>
</evidence>
<sequence>MLSRPQHRLRLCFRAGGRLRGPQHRLRLDHRGQRTAAPGARSFGDSTLQSGDTPDGRLDAPHSPPGPQPEDGLIDPSRPIKLPAARILYRTKLQGWNGAAWPRERYLTDKTKILEHKIRNESLFSGGADSRRWENIRNQMYKRRDAETVDFTGYEFDDMDVNLYAKIRSDCQGSFRQSWEKLDQTEKQVHWERLSLALLRDNHKLLLEFLWVTCQGVDRPAFKMLVDCLTSVEYRSPALRYDWSKGALTFSSVIECCLAPEHWPIIYTPQKGVRLYAKWAQPRRIRRAWRVALNNGVHLKAETYLCFLSRFTELRDIDMALEAVSQLVRLRQEGLTMDSERVGLHLRRLLALDSVADTQGGRNFRILPRLLATGVRPNISIMNAVLENSFRTGDRQLALDTLGYIHQLGMAPNSFTYVARLRDAINRRDREQVTELVREIDADPDPSIKKNPYVASKVFHAHFVFTVKDKPIDFNPESTFYSMLNMYNELYDITPLKELSIVSPGYTPPGDNTEKLVPSRVAMLILIATYLRCQRKVTVAERVYLQFRSLLHRGDALMTELVQSEHVYNEFLCALRWDPRGGRPAVRLVQDMLTMAEKDPDNHTKPSVLTWTLLLSAFIYTKQPRAAEKVKQMMARHGISYDLSTWNLIISGFAGSQDVAGIANAIRTLERDGMAPDEYTMKALHILRDPERLWAAVNNLEAKNDAEQHKEYFNSQSADEQTEQLIDHGLKEVSELRW</sequence>
<evidence type="ECO:0000313" key="2">
    <source>
        <dbReference type="EMBL" id="PYH95827.1"/>
    </source>
</evidence>
<dbReference type="PANTHER" id="PTHR47939">
    <property type="entry name" value="MEMBRANE-ASSOCIATED SALT-INDUCIBLE PROTEIN-LIKE"/>
    <property type="match status" value="1"/>
</dbReference>
<keyword evidence="3" id="KW-1185">Reference proteome</keyword>
<dbReference type="STRING" id="1448320.A0A319DP16"/>
<evidence type="ECO:0000256" key="1">
    <source>
        <dbReference type="SAM" id="MobiDB-lite"/>
    </source>
</evidence>
<dbReference type="Gene3D" id="1.25.40.10">
    <property type="entry name" value="Tetratricopeptide repeat domain"/>
    <property type="match status" value="2"/>
</dbReference>
<reference evidence="2 3" key="1">
    <citation type="submission" date="2018-02" db="EMBL/GenBank/DDBJ databases">
        <title>The genomes of Aspergillus section Nigri reveals drivers in fungal speciation.</title>
        <authorList>
            <consortium name="DOE Joint Genome Institute"/>
            <person name="Vesth T.C."/>
            <person name="Nybo J."/>
            <person name="Theobald S."/>
            <person name="Brandl J."/>
            <person name="Frisvad J.C."/>
            <person name="Nielsen K.F."/>
            <person name="Lyhne E.K."/>
            <person name="Kogle M.E."/>
            <person name="Kuo A."/>
            <person name="Riley R."/>
            <person name="Clum A."/>
            <person name="Nolan M."/>
            <person name="Lipzen A."/>
            <person name="Salamov A."/>
            <person name="Henrissat B."/>
            <person name="Wiebenga A."/>
            <person name="De vries R.P."/>
            <person name="Grigoriev I.V."/>
            <person name="Mortensen U.H."/>
            <person name="Andersen M.R."/>
            <person name="Baker S.E."/>
        </authorList>
    </citation>
    <scope>NUCLEOTIDE SEQUENCE [LARGE SCALE GENOMIC DNA]</scope>
    <source>
        <strain evidence="2 3">CBS 707.79</strain>
    </source>
</reference>
<gene>
    <name evidence="2" type="ORF">BO71DRAFT_376595</name>
</gene>
<feature type="region of interest" description="Disordered" evidence="1">
    <location>
        <begin position="23"/>
        <end position="78"/>
    </location>
</feature>
<dbReference type="Proteomes" id="UP000247810">
    <property type="component" value="Unassembled WGS sequence"/>
</dbReference>
<dbReference type="VEuPathDB" id="FungiDB:BO71DRAFT_376595"/>
<name>A0A319DP16_9EURO</name>